<reference evidence="7" key="1">
    <citation type="submission" date="2021-01" db="EMBL/GenBank/DDBJ databases">
        <authorList>
            <person name="Corre E."/>
            <person name="Pelletier E."/>
            <person name="Niang G."/>
            <person name="Scheremetjew M."/>
            <person name="Finn R."/>
            <person name="Kale V."/>
            <person name="Holt S."/>
            <person name="Cochrane G."/>
            <person name="Meng A."/>
            <person name="Brown T."/>
            <person name="Cohen L."/>
        </authorList>
    </citation>
    <scope>NUCLEOTIDE SEQUENCE</scope>
    <source>
        <strain evidence="7">NIES-2562</strain>
    </source>
</reference>
<dbReference type="EMBL" id="HBIB01016897">
    <property type="protein sequence ID" value="CAE0248724.1"/>
    <property type="molecule type" value="Transcribed_RNA"/>
</dbReference>
<sequence>MYSVPVLSVHFPALPLPVTSLPLCSGLYDLVSRLDKGLVDHVFQPNATNTFFVWACGVWLQMWLSIVYVLLQSSKYWCGIGVIQGEVWICMYVYEEGGSDLHFKISLGPSVYHVYYIYGDF</sequence>
<dbReference type="EMBL" id="HBIB01016887">
    <property type="protein sequence ID" value="CAE0248714.1"/>
    <property type="molecule type" value="Transcribed_RNA"/>
</dbReference>
<evidence type="ECO:0000313" key="5">
    <source>
        <dbReference type="EMBL" id="CAE0248724.1"/>
    </source>
</evidence>
<evidence type="ECO:0000313" key="8">
    <source>
        <dbReference type="EMBL" id="CAE0248730.1"/>
    </source>
</evidence>
<evidence type="ECO:0000313" key="2">
    <source>
        <dbReference type="EMBL" id="CAE0248714.1"/>
    </source>
</evidence>
<dbReference type="EMBL" id="HBIB01016903">
    <property type="protein sequence ID" value="CAE0248730.1"/>
    <property type="molecule type" value="Transcribed_RNA"/>
</dbReference>
<dbReference type="AlphaFoldDB" id="A0A7S3G4K2"/>
<protein>
    <submittedName>
        <fullName evidence="7">Uncharacterized protein</fullName>
    </submittedName>
</protein>
<evidence type="ECO:0000313" key="7">
    <source>
        <dbReference type="EMBL" id="CAE0248727.1"/>
    </source>
</evidence>
<evidence type="ECO:0000313" key="9">
    <source>
        <dbReference type="EMBL" id="CAE0248733.1"/>
    </source>
</evidence>
<organism evidence="7">
    <name type="scientific">Palpitomonas bilix</name>
    <dbReference type="NCBI Taxonomy" id="652834"/>
    <lineage>
        <taxon>Eukaryota</taxon>
        <taxon>Eukaryota incertae sedis</taxon>
    </lineage>
</organism>
<dbReference type="EMBL" id="HBIB01016906">
    <property type="protein sequence ID" value="CAE0248733.1"/>
    <property type="molecule type" value="Transcribed_RNA"/>
</dbReference>
<keyword evidence="1" id="KW-0472">Membrane</keyword>
<keyword evidence="1" id="KW-0812">Transmembrane</keyword>
<proteinExistence type="predicted"/>
<feature type="transmembrane region" description="Helical" evidence="1">
    <location>
        <begin position="51"/>
        <end position="71"/>
    </location>
</feature>
<dbReference type="EMBL" id="HBIB01016895">
    <property type="protein sequence ID" value="CAE0248722.1"/>
    <property type="molecule type" value="Transcribed_RNA"/>
</dbReference>
<gene>
    <name evidence="2" type="ORF">PBIL07802_LOCUS10910</name>
    <name evidence="3" type="ORF">PBIL07802_LOCUS10917</name>
    <name evidence="4" type="ORF">PBIL07802_LOCUS10918</name>
    <name evidence="5" type="ORF">PBIL07802_LOCUS10920</name>
    <name evidence="6" type="ORF">PBIL07802_LOCUS10921</name>
    <name evidence="7" type="ORF">PBIL07802_LOCUS10923</name>
    <name evidence="8" type="ORF">PBIL07802_LOCUS10926</name>
    <name evidence="9" type="ORF">PBIL07802_LOCUS10929</name>
</gene>
<evidence type="ECO:0000313" key="6">
    <source>
        <dbReference type="EMBL" id="CAE0248725.1"/>
    </source>
</evidence>
<evidence type="ECO:0000313" key="4">
    <source>
        <dbReference type="EMBL" id="CAE0248722.1"/>
    </source>
</evidence>
<accession>A0A7S3G4K2</accession>
<evidence type="ECO:0000256" key="1">
    <source>
        <dbReference type="SAM" id="Phobius"/>
    </source>
</evidence>
<dbReference type="EMBL" id="HBIB01016898">
    <property type="protein sequence ID" value="CAE0248725.1"/>
    <property type="molecule type" value="Transcribed_RNA"/>
</dbReference>
<evidence type="ECO:0000313" key="3">
    <source>
        <dbReference type="EMBL" id="CAE0248721.1"/>
    </source>
</evidence>
<dbReference type="EMBL" id="HBIB01016894">
    <property type="protein sequence ID" value="CAE0248721.1"/>
    <property type="molecule type" value="Transcribed_RNA"/>
</dbReference>
<dbReference type="EMBL" id="HBIB01016900">
    <property type="protein sequence ID" value="CAE0248727.1"/>
    <property type="molecule type" value="Transcribed_RNA"/>
</dbReference>
<keyword evidence="1" id="KW-1133">Transmembrane helix</keyword>
<name>A0A7S3G4K2_9EUKA</name>